<protein>
    <submittedName>
        <fullName evidence="1">Uncharacterized protein</fullName>
    </submittedName>
</protein>
<sequence length="411" mass="46607">MDPKNWRLNQDTELTIDTTDWRAQLLPDSRQQIINKVLDTLKKHLPVNGSEGLLELQKIAQRFEDKIFTAATDESDYQRKISLKIHLMDSKSRNTTTANNMLSNDIGPSNKLLSQVNSNSMDPMNWRLNQDTELTIDTTDWRAQLLPDSRQQIINKVLDTLKKHLPVNGSEGLLELQKIAQRFEDKIFTAATDESDYQRKISLKILSMDSKSRNTTTANNMLSNDIGPSNKLLSQGNCGIAPISVVERNAIWNQRKTGLNSNSKTNPSEVRPSSSTDPLGQENEYLSTQPDHFKRQKVSLGNPSYSSERTASGTPKAKDVFETWPSEKLKYEEELQRLTDQLKEKNELIAQLKEDNLNLATKSEGEKAELSAQLESSKKACENANTLLKDAQQSLEEVRKKHSDLEEPRKQ</sequence>
<organism evidence="1 2">
    <name type="scientific">Trifolium pratense</name>
    <name type="common">Red clover</name>
    <dbReference type="NCBI Taxonomy" id="57577"/>
    <lineage>
        <taxon>Eukaryota</taxon>
        <taxon>Viridiplantae</taxon>
        <taxon>Streptophyta</taxon>
        <taxon>Embryophyta</taxon>
        <taxon>Tracheophyta</taxon>
        <taxon>Spermatophyta</taxon>
        <taxon>Magnoliopsida</taxon>
        <taxon>eudicotyledons</taxon>
        <taxon>Gunneridae</taxon>
        <taxon>Pentapetalae</taxon>
        <taxon>rosids</taxon>
        <taxon>fabids</taxon>
        <taxon>Fabales</taxon>
        <taxon>Fabaceae</taxon>
        <taxon>Papilionoideae</taxon>
        <taxon>50 kb inversion clade</taxon>
        <taxon>NPAAA clade</taxon>
        <taxon>Hologalegina</taxon>
        <taxon>IRL clade</taxon>
        <taxon>Trifolieae</taxon>
        <taxon>Trifolium</taxon>
    </lineage>
</organism>
<reference evidence="1" key="1">
    <citation type="submission" date="2023-10" db="EMBL/GenBank/DDBJ databases">
        <authorList>
            <person name="Rodriguez Cubillos JULIANA M."/>
            <person name="De Vega J."/>
        </authorList>
    </citation>
    <scope>NUCLEOTIDE SEQUENCE</scope>
</reference>
<gene>
    <name evidence="1" type="ORF">MILVUS5_LOCUS23097</name>
</gene>
<dbReference type="EMBL" id="CASHSV030000206">
    <property type="protein sequence ID" value="CAJ2656336.1"/>
    <property type="molecule type" value="Genomic_DNA"/>
</dbReference>
<proteinExistence type="predicted"/>
<comment type="caution">
    <text evidence="1">The sequence shown here is derived from an EMBL/GenBank/DDBJ whole genome shotgun (WGS) entry which is preliminary data.</text>
</comment>
<evidence type="ECO:0000313" key="1">
    <source>
        <dbReference type="EMBL" id="CAJ2656336.1"/>
    </source>
</evidence>
<dbReference type="Proteomes" id="UP001177021">
    <property type="component" value="Unassembled WGS sequence"/>
</dbReference>
<name>A0ACB0KGJ8_TRIPR</name>
<accession>A0ACB0KGJ8</accession>
<evidence type="ECO:0000313" key="2">
    <source>
        <dbReference type="Proteomes" id="UP001177021"/>
    </source>
</evidence>
<keyword evidence="2" id="KW-1185">Reference proteome</keyword>